<organism evidence="10 11">
    <name type="scientific">Candidatus Coprosoma intestinipullorum</name>
    <dbReference type="NCBI Taxonomy" id="2840752"/>
    <lineage>
        <taxon>Bacteria</taxon>
        <taxon>Bacillati</taxon>
        <taxon>Bacillota</taxon>
        <taxon>Bacillota incertae sedis</taxon>
        <taxon>Candidatus Coprosoma</taxon>
    </lineage>
</organism>
<dbReference type="EMBL" id="DVFV01000009">
    <property type="protein sequence ID" value="HIQ90060.1"/>
    <property type="molecule type" value="Genomic_DNA"/>
</dbReference>
<keyword evidence="3" id="KW-0805">Transcription regulation</keyword>
<evidence type="ECO:0000256" key="2">
    <source>
        <dbReference type="ARBA" id="ARBA00023012"/>
    </source>
</evidence>
<gene>
    <name evidence="10" type="ORF">IAB27_00310</name>
</gene>
<dbReference type="InterPro" id="IPR001867">
    <property type="entry name" value="OmpR/PhoB-type_DNA-bd"/>
</dbReference>
<dbReference type="GO" id="GO:0032993">
    <property type="term" value="C:protein-DNA complex"/>
    <property type="evidence" value="ECO:0007669"/>
    <property type="project" value="TreeGrafter"/>
</dbReference>
<keyword evidence="5" id="KW-0804">Transcription</keyword>
<dbReference type="GO" id="GO:0006355">
    <property type="term" value="P:regulation of DNA-templated transcription"/>
    <property type="evidence" value="ECO:0007669"/>
    <property type="project" value="InterPro"/>
</dbReference>
<feature type="modified residue" description="4-aspartylphosphate" evidence="6">
    <location>
        <position position="53"/>
    </location>
</feature>
<feature type="domain" description="OmpR/PhoB-type" evidence="9">
    <location>
        <begin position="123"/>
        <end position="218"/>
    </location>
</feature>
<comment type="caution">
    <text evidence="10">The sequence shown here is derived from an EMBL/GenBank/DDBJ whole genome shotgun (WGS) entry which is preliminary data.</text>
</comment>
<keyword evidence="4 7" id="KW-0238">DNA-binding</keyword>
<sequence length="221" mass="25751">MMNVLLIEDNDSIVTGLKYSLEQEKYKVFSCTNMSDTVKLLEKNKQIDIAIIDISLPDGNGFDLYKNYIKGKNIPSIFLTARDGEDDIVKGLELGVEDYMTKPFSTRELLARIKRNIMKYKNESVITIKGISFDFDKMEVIKERKVIPLTRLELKILHLLFSNLDKVVRRDYIIEKIWEWTSNDVNDNTVTVYMKRIREKIGVDIIITIKGIGYRIDDTRK</sequence>
<evidence type="ECO:0000259" key="8">
    <source>
        <dbReference type="PROSITE" id="PS50110"/>
    </source>
</evidence>
<dbReference type="Gene3D" id="3.40.50.2300">
    <property type="match status" value="1"/>
</dbReference>
<evidence type="ECO:0000313" key="10">
    <source>
        <dbReference type="EMBL" id="HIQ90060.1"/>
    </source>
</evidence>
<dbReference type="InterPro" id="IPR001789">
    <property type="entry name" value="Sig_transdc_resp-reg_receiver"/>
</dbReference>
<dbReference type="PROSITE" id="PS51755">
    <property type="entry name" value="OMPR_PHOB"/>
    <property type="match status" value="1"/>
</dbReference>
<evidence type="ECO:0000256" key="1">
    <source>
        <dbReference type="ARBA" id="ARBA00022553"/>
    </source>
</evidence>
<evidence type="ECO:0000256" key="7">
    <source>
        <dbReference type="PROSITE-ProRule" id="PRU01091"/>
    </source>
</evidence>
<dbReference type="InterPro" id="IPR011006">
    <property type="entry name" value="CheY-like_superfamily"/>
</dbReference>
<evidence type="ECO:0000256" key="3">
    <source>
        <dbReference type="ARBA" id="ARBA00023015"/>
    </source>
</evidence>
<proteinExistence type="predicted"/>
<dbReference type="PANTHER" id="PTHR48111">
    <property type="entry name" value="REGULATOR OF RPOS"/>
    <property type="match status" value="1"/>
</dbReference>
<protein>
    <submittedName>
        <fullName evidence="10">Response regulator transcription factor</fullName>
    </submittedName>
</protein>
<dbReference type="SUPFAM" id="SSF52172">
    <property type="entry name" value="CheY-like"/>
    <property type="match status" value="1"/>
</dbReference>
<dbReference type="PROSITE" id="PS50110">
    <property type="entry name" value="RESPONSE_REGULATORY"/>
    <property type="match status" value="1"/>
</dbReference>
<dbReference type="Proteomes" id="UP000886786">
    <property type="component" value="Unassembled WGS sequence"/>
</dbReference>
<keyword evidence="1 6" id="KW-0597">Phosphoprotein</keyword>
<dbReference type="SMART" id="SM00448">
    <property type="entry name" value="REC"/>
    <property type="match status" value="1"/>
</dbReference>
<evidence type="ECO:0000313" key="11">
    <source>
        <dbReference type="Proteomes" id="UP000886786"/>
    </source>
</evidence>
<name>A0A9D1CYD9_9FIRM</name>
<accession>A0A9D1CYD9</accession>
<evidence type="ECO:0000256" key="5">
    <source>
        <dbReference type="ARBA" id="ARBA00023163"/>
    </source>
</evidence>
<reference evidence="10" key="1">
    <citation type="submission" date="2020-10" db="EMBL/GenBank/DDBJ databases">
        <authorList>
            <person name="Gilroy R."/>
        </authorList>
    </citation>
    <scope>NUCLEOTIDE SEQUENCE</scope>
    <source>
        <strain evidence="10">CHK147-3167</strain>
    </source>
</reference>
<dbReference type="Pfam" id="PF00072">
    <property type="entry name" value="Response_reg"/>
    <property type="match status" value="1"/>
</dbReference>
<dbReference type="PANTHER" id="PTHR48111:SF40">
    <property type="entry name" value="PHOSPHATE REGULON TRANSCRIPTIONAL REGULATORY PROTEIN PHOB"/>
    <property type="match status" value="1"/>
</dbReference>
<dbReference type="CDD" id="cd00383">
    <property type="entry name" value="trans_reg_C"/>
    <property type="match status" value="1"/>
</dbReference>
<dbReference type="GO" id="GO:0005829">
    <property type="term" value="C:cytosol"/>
    <property type="evidence" value="ECO:0007669"/>
    <property type="project" value="TreeGrafter"/>
</dbReference>
<feature type="domain" description="Response regulatory" evidence="8">
    <location>
        <begin position="3"/>
        <end position="117"/>
    </location>
</feature>
<evidence type="ECO:0000259" key="9">
    <source>
        <dbReference type="PROSITE" id="PS51755"/>
    </source>
</evidence>
<dbReference type="Pfam" id="PF00486">
    <property type="entry name" value="Trans_reg_C"/>
    <property type="match status" value="1"/>
</dbReference>
<feature type="DNA-binding region" description="OmpR/PhoB-type" evidence="7">
    <location>
        <begin position="123"/>
        <end position="218"/>
    </location>
</feature>
<dbReference type="InterPro" id="IPR036388">
    <property type="entry name" value="WH-like_DNA-bd_sf"/>
</dbReference>
<dbReference type="InterPro" id="IPR039420">
    <property type="entry name" value="WalR-like"/>
</dbReference>
<evidence type="ECO:0000256" key="6">
    <source>
        <dbReference type="PROSITE-ProRule" id="PRU00169"/>
    </source>
</evidence>
<dbReference type="AlphaFoldDB" id="A0A9D1CYD9"/>
<dbReference type="Gene3D" id="1.10.10.10">
    <property type="entry name" value="Winged helix-like DNA-binding domain superfamily/Winged helix DNA-binding domain"/>
    <property type="match status" value="1"/>
</dbReference>
<dbReference type="GO" id="GO:0000976">
    <property type="term" value="F:transcription cis-regulatory region binding"/>
    <property type="evidence" value="ECO:0007669"/>
    <property type="project" value="TreeGrafter"/>
</dbReference>
<dbReference type="GO" id="GO:0000156">
    <property type="term" value="F:phosphorelay response regulator activity"/>
    <property type="evidence" value="ECO:0007669"/>
    <property type="project" value="TreeGrafter"/>
</dbReference>
<evidence type="ECO:0000256" key="4">
    <source>
        <dbReference type="ARBA" id="ARBA00023125"/>
    </source>
</evidence>
<dbReference type="Gene3D" id="6.10.250.690">
    <property type="match status" value="1"/>
</dbReference>
<reference evidence="10" key="2">
    <citation type="journal article" date="2021" name="PeerJ">
        <title>Extensive microbial diversity within the chicken gut microbiome revealed by metagenomics and culture.</title>
        <authorList>
            <person name="Gilroy R."/>
            <person name="Ravi A."/>
            <person name="Getino M."/>
            <person name="Pursley I."/>
            <person name="Horton D.L."/>
            <person name="Alikhan N.F."/>
            <person name="Baker D."/>
            <person name="Gharbi K."/>
            <person name="Hall N."/>
            <person name="Watson M."/>
            <person name="Adriaenssens E.M."/>
            <person name="Foster-Nyarko E."/>
            <person name="Jarju S."/>
            <person name="Secka A."/>
            <person name="Antonio M."/>
            <person name="Oren A."/>
            <person name="Chaudhuri R.R."/>
            <person name="La Ragione R."/>
            <person name="Hildebrand F."/>
            <person name="Pallen M.J."/>
        </authorList>
    </citation>
    <scope>NUCLEOTIDE SEQUENCE</scope>
    <source>
        <strain evidence="10">CHK147-3167</strain>
    </source>
</reference>
<keyword evidence="2" id="KW-0902">Two-component regulatory system</keyword>
<dbReference type="SMART" id="SM00862">
    <property type="entry name" value="Trans_reg_C"/>
    <property type="match status" value="1"/>
</dbReference>